<keyword evidence="8" id="KW-1185">Reference proteome</keyword>
<comment type="subcellular location">
    <subcellularLocation>
        <location evidence="1">Nucleus</location>
    </subcellularLocation>
</comment>
<keyword evidence="3" id="KW-0507">mRNA processing</keyword>
<evidence type="ECO:0000256" key="6">
    <source>
        <dbReference type="ARBA" id="ARBA00023242"/>
    </source>
</evidence>
<evidence type="ECO:0000313" key="8">
    <source>
        <dbReference type="Proteomes" id="UP001412067"/>
    </source>
</evidence>
<evidence type="ECO:0000256" key="2">
    <source>
        <dbReference type="ARBA" id="ARBA00010028"/>
    </source>
</evidence>
<protein>
    <submittedName>
        <fullName evidence="7">Uncharacterized protein</fullName>
    </submittedName>
</protein>
<dbReference type="InterPro" id="IPR013260">
    <property type="entry name" value="mRNA_splic_SYF2"/>
</dbReference>
<proteinExistence type="inferred from homology"/>
<keyword evidence="4" id="KW-0747">Spliceosome</keyword>
<comment type="caution">
    <text evidence="7">The sequence shown here is derived from an EMBL/GenBank/DDBJ whole genome shotgun (WGS) entry which is preliminary data.</text>
</comment>
<evidence type="ECO:0000313" key="7">
    <source>
        <dbReference type="EMBL" id="KAK8968168.1"/>
    </source>
</evidence>
<evidence type="ECO:0000256" key="1">
    <source>
        <dbReference type="ARBA" id="ARBA00004123"/>
    </source>
</evidence>
<evidence type="ECO:0000256" key="5">
    <source>
        <dbReference type="ARBA" id="ARBA00023187"/>
    </source>
</evidence>
<dbReference type="PANTHER" id="PTHR13264:SF5">
    <property type="entry name" value="PRE-MRNA-SPLICING FACTOR SYF2"/>
    <property type="match status" value="1"/>
</dbReference>
<evidence type="ECO:0000256" key="4">
    <source>
        <dbReference type="ARBA" id="ARBA00022728"/>
    </source>
</evidence>
<sequence>MEKKTNVHPECINASNPYHECVDYCLRKIVEAKAFEAEQIDEDQNDVKAQGARTVHPVCINASNPYHECSEFCFRRIAELQDKTMRCEQGGLGFNPQPLKPAIGISGCDHSDPWRGIGVNDLQTCCSRCYIKSTVGAQQVCKPMSPTHLHRSDWP</sequence>
<organism evidence="7 8">
    <name type="scientific">Platanthera guangdongensis</name>
    <dbReference type="NCBI Taxonomy" id="2320717"/>
    <lineage>
        <taxon>Eukaryota</taxon>
        <taxon>Viridiplantae</taxon>
        <taxon>Streptophyta</taxon>
        <taxon>Embryophyta</taxon>
        <taxon>Tracheophyta</taxon>
        <taxon>Spermatophyta</taxon>
        <taxon>Magnoliopsida</taxon>
        <taxon>Liliopsida</taxon>
        <taxon>Asparagales</taxon>
        <taxon>Orchidaceae</taxon>
        <taxon>Orchidoideae</taxon>
        <taxon>Orchideae</taxon>
        <taxon>Orchidinae</taxon>
        <taxon>Platanthera</taxon>
    </lineage>
</organism>
<keyword evidence="6" id="KW-0539">Nucleus</keyword>
<dbReference type="Proteomes" id="UP001412067">
    <property type="component" value="Unassembled WGS sequence"/>
</dbReference>
<reference evidence="7 8" key="1">
    <citation type="journal article" date="2022" name="Nat. Plants">
        <title>Genomes of leafy and leafless Platanthera orchids illuminate the evolution of mycoheterotrophy.</title>
        <authorList>
            <person name="Li M.H."/>
            <person name="Liu K.W."/>
            <person name="Li Z."/>
            <person name="Lu H.C."/>
            <person name="Ye Q.L."/>
            <person name="Zhang D."/>
            <person name="Wang J.Y."/>
            <person name="Li Y.F."/>
            <person name="Zhong Z.M."/>
            <person name="Liu X."/>
            <person name="Yu X."/>
            <person name="Liu D.K."/>
            <person name="Tu X.D."/>
            <person name="Liu B."/>
            <person name="Hao Y."/>
            <person name="Liao X.Y."/>
            <person name="Jiang Y.T."/>
            <person name="Sun W.H."/>
            <person name="Chen J."/>
            <person name="Chen Y.Q."/>
            <person name="Ai Y."/>
            <person name="Zhai J.W."/>
            <person name="Wu S.S."/>
            <person name="Zhou Z."/>
            <person name="Hsiao Y.Y."/>
            <person name="Wu W.L."/>
            <person name="Chen Y.Y."/>
            <person name="Lin Y.F."/>
            <person name="Hsu J.L."/>
            <person name="Li C.Y."/>
            <person name="Wang Z.W."/>
            <person name="Zhao X."/>
            <person name="Zhong W.Y."/>
            <person name="Ma X.K."/>
            <person name="Ma L."/>
            <person name="Huang J."/>
            <person name="Chen G.Z."/>
            <person name="Huang M.Z."/>
            <person name="Huang L."/>
            <person name="Peng D.H."/>
            <person name="Luo Y.B."/>
            <person name="Zou S.Q."/>
            <person name="Chen S.P."/>
            <person name="Lan S."/>
            <person name="Tsai W.C."/>
            <person name="Van de Peer Y."/>
            <person name="Liu Z.J."/>
        </authorList>
    </citation>
    <scope>NUCLEOTIDE SEQUENCE [LARGE SCALE GENOMIC DNA]</scope>
    <source>
        <strain evidence="7">Lor288</strain>
    </source>
</reference>
<gene>
    <name evidence="7" type="ORF">KSP40_PGU003607</name>
</gene>
<dbReference type="PANTHER" id="PTHR13264">
    <property type="entry name" value="GCIP-INTERACTING PROTEIN P29"/>
    <property type="match status" value="1"/>
</dbReference>
<evidence type="ECO:0000256" key="3">
    <source>
        <dbReference type="ARBA" id="ARBA00022664"/>
    </source>
</evidence>
<name>A0ABR2MZ39_9ASPA</name>
<keyword evidence="5" id="KW-0508">mRNA splicing</keyword>
<comment type="similarity">
    <text evidence="2">Belongs to the SYF2 family.</text>
</comment>
<dbReference type="EMBL" id="JBBWWR010000004">
    <property type="protein sequence ID" value="KAK8968168.1"/>
    <property type="molecule type" value="Genomic_DNA"/>
</dbReference>
<accession>A0ABR2MZ39</accession>